<dbReference type="GO" id="GO:0005524">
    <property type="term" value="F:ATP binding"/>
    <property type="evidence" value="ECO:0007669"/>
    <property type="project" value="InterPro"/>
</dbReference>
<dbReference type="InterPro" id="IPR011579">
    <property type="entry name" value="ATPase_dom"/>
</dbReference>
<proteinExistence type="predicted"/>
<sequence>MNPFKKRTGAFPSYFTGRNKELNELKRIFKSTKEGDPGHTIVYGPKGIGKTCLLLKFQEELKNVEETYAIRIPLVEGNFDDIYSLIIDKCTDDLNIQISSFWDKLKGIGVNIPFLGGFTLSRDIPPTSPSVALEKILKTIYEELEGKNPVLILLFDDLQRIIINENTQRVLSILQNALVELNLKGLKIMIVATGSYDIFSKIQDYTDSAVRIFDPYELMPLSPEEVKNGIQVPSEKHGKSFTNEVIEQIYQISEGNPYYVQVMAHNCFEESCKTVEMENFESAFPSALNFLAQREFRGMYEKSSSEERRILALMAENKSDVLSYKEIKENNPKKSEPSSLLRNMTEKNLILKESRGKYKLRDRMFKEYLRTTKIYEKNGTI</sequence>
<feature type="domain" description="ATPase" evidence="1">
    <location>
        <begin position="15"/>
        <end position="260"/>
    </location>
</feature>
<dbReference type="OrthoDB" id="132045at2157"/>
<dbReference type="Proteomes" id="UP000217784">
    <property type="component" value="Unassembled WGS sequence"/>
</dbReference>
<reference evidence="2 3" key="1">
    <citation type="journal article" date="2017" name="BMC Genomics">
        <title>Genomic analysis of methanogenic archaea reveals a shift towards energy conservation.</title>
        <authorList>
            <person name="Gilmore S.P."/>
            <person name="Henske J.K."/>
            <person name="Sexton J.A."/>
            <person name="Solomon K.V."/>
            <person name="Seppala S."/>
            <person name="Yoo J.I."/>
            <person name="Huyett L.M."/>
            <person name="Pressman A."/>
            <person name="Cogan J.Z."/>
            <person name="Kivenson V."/>
            <person name="Peng X."/>
            <person name="Tan Y."/>
            <person name="Valentine D.L."/>
            <person name="O'Malley M.A."/>
        </authorList>
    </citation>
    <scope>NUCLEOTIDE SEQUENCE [LARGE SCALE GENOMIC DNA]</scope>
    <source>
        <strain evidence="2 3">M.o.H.</strain>
    </source>
</reference>
<evidence type="ECO:0000313" key="2">
    <source>
        <dbReference type="EMBL" id="PAV05465.1"/>
    </source>
</evidence>
<dbReference type="Gene3D" id="3.40.50.300">
    <property type="entry name" value="P-loop containing nucleotide triphosphate hydrolases"/>
    <property type="match status" value="1"/>
</dbReference>
<comment type="caution">
    <text evidence="2">The sequence shown here is derived from an EMBL/GenBank/DDBJ whole genome shotgun (WGS) entry which is preliminary data.</text>
</comment>
<name>A0A2A2H800_METBR</name>
<gene>
    <name evidence="2" type="ORF">ASJ80_09460</name>
</gene>
<dbReference type="PANTHER" id="PTHR34301:SF8">
    <property type="entry name" value="ATPASE DOMAIN-CONTAINING PROTEIN"/>
    <property type="match status" value="1"/>
</dbReference>
<dbReference type="RefSeq" id="WP_095652018.1">
    <property type="nucleotide sequence ID" value="NZ_LMVM01000005.1"/>
</dbReference>
<evidence type="ECO:0000313" key="3">
    <source>
        <dbReference type="Proteomes" id="UP000217784"/>
    </source>
</evidence>
<dbReference type="AlphaFoldDB" id="A0A2A2H800"/>
<dbReference type="SUPFAM" id="SSF52540">
    <property type="entry name" value="P-loop containing nucleoside triphosphate hydrolases"/>
    <property type="match status" value="1"/>
</dbReference>
<dbReference type="PANTHER" id="PTHR34301">
    <property type="entry name" value="DNA-BINDING PROTEIN-RELATED"/>
    <property type="match status" value="1"/>
</dbReference>
<keyword evidence="3" id="KW-1185">Reference proteome</keyword>
<dbReference type="Pfam" id="PF01637">
    <property type="entry name" value="ATPase_2"/>
    <property type="match status" value="1"/>
</dbReference>
<dbReference type="InterPro" id="IPR027417">
    <property type="entry name" value="P-loop_NTPase"/>
</dbReference>
<organism evidence="2 3">
    <name type="scientific">Methanobacterium bryantii</name>
    <dbReference type="NCBI Taxonomy" id="2161"/>
    <lineage>
        <taxon>Archaea</taxon>
        <taxon>Methanobacteriati</taxon>
        <taxon>Methanobacteriota</taxon>
        <taxon>Methanomada group</taxon>
        <taxon>Methanobacteria</taxon>
        <taxon>Methanobacteriales</taxon>
        <taxon>Methanobacteriaceae</taxon>
        <taxon>Methanobacterium</taxon>
    </lineage>
</organism>
<dbReference type="EMBL" id="LMVM01000005">
    <property type="protein sequence ID" value="PAV05465.1"/>
    <property type="molecule type" value="Genomic_DNA"/>
</dbReference>
<protein>
    <submittedName>
        <fullName evidence="2">ATPase</fullName>
    </submittedName>
</protein>
<accession>A0A2A2H800</accession>
<evidence type="ECO:0000259" key="1">
    <source>
        <dbReference type="Pfam" id="PF01637"/>
    </source>
</evidence>